<dbReference type="RefSeq" id="WP_151005594.1">
    <property type="nucleotide sequence ID" value="NZ_BPQY01000542.1"/>
</dbReference>
<dbReference type="AlphaFoldDB" id="A0A6L3SRJ0"/>
<evidence type="ECO:0000313" key="2">
    <source>
        <dbReference type="Proteomes" id="UP000474159"/>
    </source>
</evidence>
<proteinExistence type="predicted"/>
<evidence type="ECO:0000313" key="1">
    <source>
        <dbReference type="EMBL" id="KAB1069554.1"/>
    </source>
</evidence>
<dbReference type="OrthoDB" id="7998163at2"/>
<keyword evidence="2" id="KW-1185">Reference proteome</keyword>
<dbReference type="Proteomes" id="UP000474159">
    <property type="component" value="Unassembled WGS sequence"/>
</dbReference>
<protein>
    <submittedName>
        <fullName evidence="1">Uncharacterized protein</fullName>
    </submittedName>
</protein>
<gene>
    <name evidence="1" type="ORF">F6X53_30930</name>
</gene>
<name>A0A6L3SRJ0_9HYPH</name>
<sequence>MAGTEACADAIGTLKRQVARLNDIMRDIDDGRWWPSDAFGHDDAESVTLHAKRIEESVDEIARIVGAMKD</sequence>
<reference evidence="1 2" key="1">
    <citation type="submission" date="2019-09" db="EMBL/GenBank/DDBJ databases">
        <title>YIM 48816 draft genome.</title>
        <authorList>
            <person name="Jiang L."/>
        </authorList>
    </citation>
    <scope>NUCLEOTIDE SEQUENCE [LARGE SCALE GENOMIC DNA]</scope>
    <source>
        <strain evidence="1 2">YIM 48816</strain>
    </source>
</reference>
<dbReference type="EMBL" id="VZZK01000074">
    <property type="protein sequence ID" value="KAB1069554.1"/>
    <property type="molecule type" value="Genomic_DNA"/>
</dbReference>
<comment type="caution">
    <text evidence="1">The sequence shown here is derived from an EMBL/GenBank/DDBJ whole genome shotgun (WGS) entry which is preliminary data.</text>
</comment>
<accession>A0A6L3SRJ0</accession>
<organism evidence="1 2">
    <name type="scientific">Methylobacterium soli</name>
    <dbReference type="NCBI Taxonomy" id="553447"/>
    <lineage>
        <taxon>Bacteria</taxon>
        <taxon>Pseudomonadati</taxon>
        <taxon>Pseudomonadota</taxon>
        <taxon>Alphaproteobacteria</taxon>
        <taxon>Hyphomicrobiales</taxon>
        <taxon>Methylobacteriaceae</taxon>
        <taxon>Methylobacterium</taxon>
    </lineage>
</organism>